<gene>
    <name evidence="2" type="ORF">NSP04_13120</name>
</gene>
<keyword evidence="3" id="KW-1185">Reference proteome</keyword>
<protein>
    <submittedName>
        <fullName evidence="2">DUF4116 domain-containing protein</fullName>
    </submittedName>
</protein>
<dbReference type="EMBL" id="JANKHG010000026">
    <property type="protein sequence ID" value="MCR2747587.1"/>
    <property type="molecule type" value="Genomic_DNA"/>
</dbReference>
<reference evidence="2" key="1">
    <citation type="submission" date="2022-07" db="EMBL/GenBank/DDBJ databases">
        <authorList>
            <person name="Xamxidin M."/>
        </authorList>
    </citation>
    <scope>NUCLEOTIDE SEQUENCE</scope>
    <source>
        <strain evidence="2">YS8-69</strain>
    </source>
</reference>
<proteinExistence type="predicted"/>
<dbReference type="InterPro" id="IPR025197">
    <property type="entry name" value="DUF4116"/>
</dbReference>
<comment type="caution">
    <text evidence="2">The sequence shown here is derived from an EMBL/GenBank/DDBJ whole genome shotgun (WGS) entry which is preliminary data.</text>
</comment>
<sequence length="510" mass="57358">MKNAVEELAGALKRTKLPAPCTVIDKSDLLRLVGLKFADFHIYNPLMQSLGCSLKEACRAPLSQFYAAKTIDELPEVGELMQHIKPMLTRRAMLQRVVKNSYVDLMQHVVDVFVIPRPVKLGANLAKSNQKLANFCKQLLAMGHTEIQPRHLAMLRANTFNPLRSFLITAEVDPETQIENIAAIVTAFQKAGMIIGIEDGEVDFHEHLSISDRVDPDFQLAVINPEYQRDVTPLDHTPVSLLDNEVFMMEACQRNGFSLARASARLRNMPAVVRCALVVEARALEFASDELKDRRDIVEFALEQNCGEALQFASERLREMADVVELAEENNNGEEIIQYAGPRLRDNFDYMVEGCQDGGFDYYEHASERLKNDIEFATLAMSSVPADVFRRLPEVFRNRFDFAFAAVTERGENLRYVGPELKNNEDITLAAVMETPHAITHAGSELMANQAFLLKAIQQSPNVFGSLPEALKSDVVFVSQVLELNLEPSQRARVVYHLQNMGNMDLTQIF</sequence>
<feature type="domain" description="DUF4116" evidence="1">
    <location>
        <begin position="282"/>
        <end position="318"/>
    </location>
</feature>
<feature type="domain" description="DUF4116" evidence="1">
    <location>
        <begin position="401"/>
        <end position="446"/>
    </location>
</feature>
<dbReference type="Proteomes" id="UP001165267">
    <property type="component" value="Unassembled WGS sequence"/>
</dbReference>
<accession>A0ABT1XMT1</accession>
<name>A0ABT1XMT1_9BURK</name>
<evidence type="ECO:0000259" key="1">
    <source>
        <dbReference type="Pfam" id="PF13475"/>
    </source>
</evidence>
<dbReference type="RefSeq" id="WP_257512807.1">
    <property type="nucleotide sequence ID" value="NZ_JANKHG010000026.1"/>
</dbReference>
<evidence type="ECO:0000313" key="3">
    <source>
        <dbReference type="Proteomes" id="UP001165267"/>
    </source>
</evidence>
<dbReference type="Pfam" id="PF13475">
    <property type="entry name" value="DUF4116"/>
    <property type="match status" value="2"/>
</dbReference>
<evidence type="ECO:0000313" key="2">
    <source>
        <dbReference type="EMBL" id="MCR2747587.1"/>
    </source>
</evidence>
<organism evidence="2 3">
    <name type="scientific">Limnobacter parvus</name>
    <dbReference type="NCBI Taxonomy" id="2939690"/>
    <lineage>
        <taxon>Bacteria</taxon>
        <taxon>Pseudomonadati</taxon>
        <taxon>Pseudomonadota</taxon>
        <taxon>Betaproteobacteria</taxon>
        <taxon>Burkholderiales</taxon>
        <taxon>Burkholderiaceae</taxon>
        <taxon>Limnobacter</taxon>
    </lineage>
</organism>